<dbReference type="CDD" id="cd07262">
    <property type="entry name" value="VOC_like"/>
    <property type="match status" value="1"/>
</dbReference>
<evidence type="ECO:0000313" key="2">
    <source>
        <dbReference type="EMBL" id="MBW2940926.1"/>
    </source>
</evidence>
<accession>A0ABS6VRM1</accession>
<comment type="caution">
    <text evidence="2">The sequence shown here is derived from an EMBL/GenBank/DDBJ whole genome shotgun (WGS) entry which is preliminary data.</text>
</comment>
<gene>
    <name evidence="2" type="ORF">KXJ70_09075</name>
</gene>
<dbReference type="PANTHER" id="PTHR35006">
    <property type="entry name" value="GLYOXALASE FAMILY PROTEIN (AFU_ORTHOLOGUE AFUA_5G14830)"/>
    <property type="match status" value="1"/>
</dbReference>
<sequence>MFSHIMVGANDMNASKKFYDAILGALGYEPGVMDDKGRCFYFTESGIFAITSPIDGKPASHGNGSTVGFAAKDPAQADAWHAAGVANGGTTCEDAPGVRESGLGKLYLAYLRDPSGNKLCALHRVA</sequence>
<organism evidence="2 3">
    <name type="scientific">Zhongshania aquimaris</name>
    <dbReference type="NCBI Taxonomy" id="2857107"/>
    <lineage>
        <taxon>Bacteria</taxon>
        <taxon>Pseudomonadati</taxon>
        <taxon>Pseudomonadota</taxon>
        <taxon>Gammaproteobacteria</taxon>
        <taxon>Cellvibrionales</taxon>
        <taxon>Spongiibacteraceae</taxon>
        <taxon>Zhongshania</taxon>
    </lineage>
</organism>
<dbReference type="PANTHER" id="PTHR35006:SF1">
    <property type="entry name" value="BLL2941 PROTEIN"/>
    <property type="match status" value="1"/>
</dbReference>
<dbReference type="InterPro" id="IPR004360">
    <property type="entry name" value="Glyas_Fos-R_dOase_dom"/>
</dbReference>
<feature type="domain" description="VOC" evidence="1">
    <location>
        <begin position="1"/>
        <end position="124"/>
    </location>
</feature>
<dbReference type="Pfam" id="PF00903">
    <property type="entry name" value="Glyoxalase"/>
    <property type="match status" value="1"/>
</dbReference>
<dbReference type="InterPro" id="IPR037523">
    <property type="entry name" value="VOC_core"/>
</dbReference>
<proteinExistence type="predicted"/>
<reference evidence="2" key="1">
    <citation type="submission" date="2021-07" db="EMBL/GenBank/DDBJ databases">
        <title>Zhongshania sp. CAU 1632 isolated from seawater.</title>
        <authorList>
            <person name="Kim W."/>
        </authorList>
    </citation>
    <scope>NUCLEOTIDE SEQUENCE</scope>
    <source>
        <strain evidence="2">CAU 1632</strain>
    </source>
</reference>
<name>A0ABS6VRM1_9GAMM</name>
<dbReference type="PROSITE" id="PS51819">
    <property type="entry name" value="VOC"/>
    <property type="match status" value="1"/>
</dbReference>
<protein>
    <submittedName>
        <fullName evidence="2">VOC family protein</fullName>
    </submittedName>
</protein>
<dbReference type="RefSeq" id="WP_219043188.1">
    <property type="nucleotide sequence ID" value="NZ_JAHWDQ010000002.1"/>
</dbReference>
<dbReference type="Proteomes" id="UP001166291">
    <property type="component" value="Unassembled WGS sequence"/>
</dbReference>
<keyword evidence="3" id="KW-1185">Reference proteome</keyword>
<dbReference type="EMBL" id="JAHWDQ010000002">
    <property type="protein sequence ID" value="MBW2940926.1"/>
    <property type="molecule type" value="Genomic_DNA"/>
</dbReference>
<evidence type="ECO:0000313" key="3">
    <source>
        <dbReference type="Proteomes" id="UP001166291"/>
    </source>
</evidence>
<evidence type="ECO:0000259" key="1">
    <source>
        <dbReference type="PROSITE" id="PS51819"/>
    </source>
</evidence>